<gene>
    <name evidence="1" type="ORF">METZ01_LOCUS404362</name>
</gene>
<proteinExistence type="predicted"/>
<accession>A0A382W066</accession>
<dbReference type="AlphaFoldDB" id="A0A382W066"/>
<reference evidence="1" key="1">
    <citation type="submission" date="2018-05" db="EMBL/GenBank/DDBJ databases">
        <authorList>
            <person name="Lanie J.A."/>
            <person name="Ng W.-L."/>
            <person name="Kazmierczak K.M."/>
            <person name="Andrzejewski T.M."/>
            <person name="Davidsen T.M."/>
            <person name="Wayne K.J."/>
            <person name="Tettelin H."/>
            <person name="Glass J.I."/>
            <person name="Rusch D."/>
            <person name="Podicherti R."/>
            <person name="Tsui H.-C.T."/>
            <person name="Winkler M.E."/>
        </authorList>
    </citation>
    <scope>NUCLEOTIDE SEQUENCE</scope>
</reference>
<protein>
    <submittedName>
        <fullName evidence="1">Uncharacterized protein</fullName>
    </submittedName>
</protein>
<evidence type="ECO:0000313" key="1">
    <source>
        <dbReference type="EMBL" id="SVD51508.1"/>
    </source>
</evidence>
<feature type="non-terminal residue" evidence="1">
    <location>
        <position position="23"/>
    </location>
</feature>
<sequence length="23" mass="2638">MTNILIGKFGKHISFDSKKWGMV</sequence>
<organism evidence="1">
    <name type="scientific">marine metagenome</name>
    <dbReference type="NCBI Taxonomy" id="408172"/>
    <lineage>
        <taxon>unclassified sequences</taxon>
        <taxon>metagenomes</taxon>
        <taxon>ecological metagenomes</taxon>
    </lineage>
</organism>
<name>A0A382W066_9ZZZZ</name>
<dbReference type="EMBL" id="UINC01155576">
    <property type="protein sequence ID" value="SVD51508.1"/>
    <property type="molecule type" value="Genomic_DNA"/>
</dbReference>